<dbReference type="InterPro" id="IPR036938">
    <property type="entry name" value="PAP2/HPO_sf"/>
</dbReference>
<dbReference type="EMBL" id="QHKO01000004">
    <property type="protein sequence ID" value="RAL22316.1"/>
    <property type="molecule type" value="Genomic_DNA"/>
</dbReference>
<reference evidence="3 4" key="1">
    <citation type="submission" date="2018-05" db="EMBL/GenBank/DDBJ databases">
        <title>Lujinxingia marina gen. nov. sp. nov., a new facultative anaerobic member of the class Deltaproteobacteria, and proposal of Lujinxingaceae fam. nov.</title>
        <authorList>
            <person name="Li C.-M."/>
        </authorList>
    </citation>
    <scope>NUCLEOTIDE SEQUENCE [LARGE SCALE GENOMIC DNA]</scope>
    <source>
        <strain evidence="3 4">B210</strain>
    </source>
</reference>
<feature type="chain" id="PRO_5016404556" evidence="1">
    <location>
        <begin position="26"/>
        <end position="440"/>
    </location>
</feature>
<dbReference type="Pfam" id="PF01569">
    <property type="entry name" value="PAP2"/>
    <property type="match status" value="1"/>
</dbReference>
<keyword evidence="4" id="KW-1185">Reference proteome</keyword>
<organism evidence="3 4">
    <name type="scientific">Lujinxingia litoralis</name>
    <dbReference type="NCBI Taxonomy" id="2211119"/>
    <lineage>
        <taxon>Bacteria</taxon>
        <taxon>Deltaproteobacteria</taxon>
        <taxon>Bradymonadales</taxon>
        <taxon>Lujinxingiaceae</taxon>
        <taxon>Lujinxingia</taxon>
    </lineage>
</organism>
<feature type="signal peptide" evidence="1">
    <location>
        <begin position="1"/>
        <end position="25"/>
    </location>
</feature>
<dbReference type="RefSeq" id="WP_111729887.1">
    <property type="nucleotide sequence ID" value="NZ_QHKO01000004.1"/>
</dbReference>
<accession>A0A328C5M6</accession>
<dbReference type="OrthoDB" id="8093255at2"/>
<gene>
    <name evidence="3" type="ORF">DL240_10720</name>
</gene>
<dbReference type="InterPro" id="IPR000326">
    <property type="entry name" value="PAP2/HPO"/>
</dbReference>
<evidence type="ECO:0000259" key="2">
    <source>
        <dbReference type="Pfam" id="PF01569"/>
    </source>
</evidence>
<dbReference type="Proteomes" id="UP000249169">
    <property type="component" value="Unassembled WGS sequence"/>
</dbReference>
<comment type="caution">
    <text evidence="3">The sequence shown here is derived from an EMBL/GenBank/DDBJ whole genome shotgun (WGS) entry which is preliminary data.</text>
</comment>
<dbReference type="SUPFAM" id="SSF48317">
    <property type="entry name" value="Acid phosphatase/Vanadium-dependent haloperoxidase"/>
    <property type="match status" value="1"/>
</dbReference>
<dbReference type="PROSITE" id="PS51257">
    <property type="entry name" value="PROKAR_LIPOPROTEIN"/>
    <property type="match status" value="1"/>
</dbReference>
<keyword evidence="1" id="KW-0732">Signal</keyword>
<evidence type="ECO:0000313" key="4">
    <source>
        <dbReference type="Proteomes" id="UP000249169"/>
    </source>
</evidence>
<dbReference type="Gene3D" id="1.10.606.20">
    <property type="match status" value="1"/>
</dbReference>
<proteinExistence type="predicted"/>
<evidence type="ECO:0000256" key="1">
    <source>
        <dbReference type="SAM" id="SignalP"/>
    </source>
</evidence>
<feature type="domain" description="Phosphatidic acid phosphatase type 2/haloperoxidase" evidence="2">
    <location>
        <begin position="302"/>
        <end position="431"/>
    </location>
</feature>
<dbReference type="PANTHER" id="PTHR34599:SF1">
    <property type="entry name" value="PHOSPHATIDIC ACID PHOSPHATASE TYPE 2_HALOPEROXIDASE DOMAIN-CONTAINING PROTEIN"/>
    <property type="match status" value="1"/>
</dbReference>
<dbReference type="InterPro" id="IPR052559">
    <property type="entry name" value="V-haloperoxidase"/>
</dbReference>
<dbReference type="AlphaFoldDB" id="A0A328C5M6"/>
<sequence>MKVKGAATFVLAALLITWTAGCNEALDPPPTYPAPISQETGAVVVDWMDLIVDRVQAESLSPPEASRIMAYTGVALYESLLGGMPQQQSFGGQLEGLGELPAPKPGVDYDFETVAHAAMQHLLPIYFPSEASRAAIDAFARAQLQAREETGINAQVRERSRAYGVLLAEVIDAWAYADGYTEVHLASYEFSDQPHAWQPTAEGMQALLPGWGKLRPFALSSADACAPPAPPPFETLAHSALYRQALAVWNASRTMTSDQEHIAHFWADGAGTLTPPGHWMRITTQLLRARSERLDHSAETVALVGVALADAFISCWDEKYRSNLLRPVTYINAHIDPTWTTLIASPPFPEYTSGHSNASAAAATVLSAQLGSFPFADRTHESGELGLRFYQNFDDAAQEAAISRLYGGIHYPMAIDNGMPQGQCVAHQVMDRVTTRRPSE</sequence>
<dbReference type="PANTHER" id="PTHR34599">
    <property type="entry name" value="PEROXIDASE-RELATED"/>
    <property type="match status" value="1"/>
</dbReference>
<evidence type="ECO:0000313" key="3">
    <source>
        <dbReference type="EMBL" id="RAL22316.1"/>
    </source>
</evidence>
<protein>
    <submittedName>
        <fullName evidence="3">Phosphoesterase PA-phosphatase</fullName>
    </submittedName>
</protein>
<name>A0A328C5M6_9DELT</name>
<dbReference type="CDD" id="cd03398">
    <property type="entry name" value="PAP2_haloperoxidase"/>
    <property type="match status" value="1"/>
</dbReference>